<dbReference type="GO" id="GO:0009166">
    <property type="term" value="P:nucleotide catabolic process"/>
    <property type="evidence" value="ECO:0007669"/>
    <property type="project" value="InterPro"/>
</dbReference>
<dbReference type="PANTHER" id="PTHR11575">
    <property type="entry name" value="5'-NUCLEOTIDASE-RELATED"/>
    <property type="match status" value="1"/>
</dbReference>
<feature type="signal peptide" evidence="2">
    <location>
        <begin position="1"/>
        <end position="31"/>
    </location>
</feature>
<organism evidence="5 6">
    <name type="scientific">Tamaricihabitans halophyticus</name>
    <dbReference type="NCBI Taxonomy" id="1262583"/>
    <lineage>
        <taxon>Bacteria</taxon>
        <taxon>Bacillati</taxon>
        <taxon>Actinomycetota</taxon>
        <taxon>Actinomycetes</taxon>
        <taxon>Pseudonocardiales</taxon>
        <taxon>Pseudonocardiaceae</taxon>
        <taxon>Tamaricihabitans</taxon>
    </lineage>
</organism>
<evidence type="ECO:0000313" key="6">
    <source>
        <dbReference type="Proteomes" id="UP000294911"/>
    </source>
</evidence>
<dbReference type="EMBL" id="SLXQ01000001">
    <property type="protein sequence ID" value="TCP56999.1"/>
    <property type="molecule type" value="Genomic_DNA"/>
</dbReference>
<protein>
    <submittedName>
        <fullName evidence="5">5'-nucleotidase</fullName>
    </submittedName>
</protein>
<accession>A0A4R2R5D7</accession>
<dbReference type="InterPro" id="IPR029052">
    <property type="entry name" value="Metallo-depent_PP-like"/>
</dbReference>
<dbReference type="PANTHER" id="PTHR11575:SF24">
    <property type="entry name" value="5'-NUCLEOTIDASE"/>
    <property type="match status" value="1"/>
</dbReference>
<dbReference type="InterPro" id="IPR006179">
    <property type="entry name" value="5_nucleotidase/apyrase"/>
</dbReference>
<proteinExistence type="inferred from homology"/>
<dbReference type="Pfam" id="PF00149">
    <property type="entry name" value="Metallophos"/>
    <property type="match status" value="1"/>
</dbReference>
<evidence type="ECO:0000256" key="2">
    <source>
        <dbReference type="RuleBase" id="RU362119"/>
    </source>
</evidence>
<feature type="chain" id="PRO_5020861250" evidence="2">
    <location>
        <begin position="32"/>
        <end position="572"/>
    </location>
</feature>
<dbReference type="PROSITE" id="PS51318">
    <property type="entry name" value="TAT"/>
    <property type="match status" value="1"/>
</dbReference>
<evidence type="ECO:0000259" key="4">
    <source>
        <dbReference type="Pfam" id="PF02872"/>
    </source>
</evidence>
<dbReference type="PRINTS" id="PR01607">
    <property type="entry name" value="APYRASEFAMLY"/>
</dbReference>
<dbReference type="GO" id="GO:0008768">
    <property type="term" value="F:UDP-sugar diphosphatase activity"/>
    <property type="evidence" value="ECO:0007669"/>
    <property type="project" value="TreeGrafter"/>
</dbReference>
<comment type="similarity">
    <text evidence="2">Belongs to the 5'-nucleotidase family.</text>
</comment>
<feature type="domain" description="Calcineurin-like phosphoesterase" evidence="3">
    <location>
        <begin position="47"/>
        <end position="293"/>
    </location>
</feature>
<dbReference type="OrthoDB" id="1016457at2"/>
<dbReference type="InterPro" id="IPR004843">
    <property type="entry name" value="Calcineurin-like_PHP"/>
</dbReference>
<dbReference type="Proteomes" id="UP000294911">
    <property type="component" value="Unassembled WGS sequence"/>
</dbReference>
<evidence type="ECO:0000259" key="3">
    <source>
        <dbReference type="Pfam" id="PF00149"/>
    </source>
</evidence>
<sequence>MPTRLPRRRTLAVGALLASAAILTGGLPATAAQTTAAQSTAGSTDVRLIAFNDLHGNLEPPAGSSGEVTLDDGSTVPAGGASYLATHINQLRKEAPNSLVLSSGDSIGASPLPSALFHDEPTMALLRQLDVRASAVGNHEFDEGLAELRRMQRGGCHPEDGCQFRDSYPGAGFPILGANVKHDNGLPAMPPFTIELVGGVPVGIIGLPLEDTPEVVAPEAVEGLKFGSEVAAINRASKALSALGVRAQTVLMHNGDEAEGGPNACAGPAGPAREISEQAAPEVDVFFQAHSHSQYNCTVTDPAGEPRPVIQGLSYGRLLSVVDLSVDRRTGDVLREQTTARNLPVTRDVPPDPATEELVNEAVEKSAPIANEPVGSITEDINREAEKSGESALGNVIADAQLVATAEAGAQLALMNPGGIRENLSHAGSPANEGDGVVTYGEAYAVQPFGNILQTITLTGEQLRAVLEQQWRQDEEDVVLQVSSTLRYSWSASAPVGAKVSDITIDGKPVDPNAEYRVTVNNFLSTGGDGFTELREGADLQGGAVDLDAFTAYLGANENLGAPATDRITVLD</sequence>
<dbReference type="AlphaFoldDB" id="A0A4R2R5D7"/>
<reference evidence="5 6" key="1">
    <citation type="submission" date="2019-03" db="EMBL/GenBank/DDBJ databases">
        <title>Genomic Encyclopedia of Type Strains, Phase IV (KMG-IV): sequencing the most valuable type-strain genomes for metagenomic binning, comparative biology and taxonomic classification.</title>
        <authorList>
            <person name="Goeker M."/>
        </authorList>
    </citation>
    <scope>NUCLEOTIDE SEQUENCE [LARGE SCALE GENOMIC DNA]</scope>
    <source>
        <strain evidence="5 6">DSM 45765</strain>
    </source>
</reference>
<dbReference type="RefSeq" id="WP_132875528.1">
    <property type="nucleotide sequence ID" value="NZ_SLXQ01000001.1"/>
</dbReference>
<evidence type="ECO:0000313" key="5">
    <source>
        <dbReference type="EMBL" id="TCP56999.1"/>
    </source>
</evidence>
<dbReference type="Gene3D" id="3.90.780.10">
    <property type="entry name" value="5'-Nucleotidase, C-terminal domain"/>
    <property type="match status" value="1"/>
</dbReference>
<name>A0A4R2R5D7_9PSEU</name>
<dbReference type="InterPro" id="IPR006311">
    <property type="entry name" value="TAT_signal"/>
</dbReference>
<dbReference type="GO" id="GO:0008253">
    <property type="term" value="F:5'-nucleotidase activity"/>
    <property type="evidence" value="ECO:0007669"/>
    <property type="project" value="TreeGrafter"/>
</dbReference>
<feature type="domain" description="5'-Nucleotidase C-terminal" evidence="4">
    <location>
        <begin position="374"/>
        <end position="534"/>
    </location>
</feature>
<dbReference type="InterPro" id="IPR008334">
    <property type="entry name" value="5'-Nucleotdase_C"/>
</dbReference>
<dbReference type="Gene3D" id="3.60.21.10">
    <property type="match status" value="1"/>
</dbReference>
<dbReference type="SUPFAM" id="SSF55816">
    <property type="entry name" value="5'-nucleotidase (syn. UDP-sugar hydrolase), C-terminal domain"/>
    <property type="match status" value="1"/>
</dbReference>
<keyword evidence="2" id="KW-0547">Nucleotide-binding</keyword>
<dbReference type="SUPFAM" id="SSF56300">
    <property type="entry name" value="Metallo-dependent phosphatases"/>
    <property type="match status" value="1"/>
</dbReference>
<dbReference type="Pfam" id="PF02872">
    <property type="entry name" value="5_nucleotid_C"/>
    <property type="match status" value="1"/>
</dbReference>
<dbReference type="GO" id="GO:0030288">
    <property type="term" value="C:outer membrane-bounded periplasmic space"/>
    <property type="evidence" value="ECO:0007669"/>
    <property type="project" value="TreeGrafter"/>
</dbReference>
<dbReference type="InterPro" id="IPR036907">
    <property type="entry name" value="5'-Nucleotdase_C_sf"/>
</dbReference>
<comment type="caution">
    <text evidence="5">The sequence shown here is derived from an EMBL/GenBank/DDBJ whole genome shotgun (WGS) entry which is preliminary data.</text>
</comment>
<keyword evidence="1 2" id="KW-0732">Signal</keyword>
<evidence type="ECO:0000256" key="1">
    <source>
        <dbReference type="ARBA" id="ARBA00022729"/>
    </source>
</evidence>
<keyword evidence="6" id="KW-1185">Reference proteome</keyword>
<gene>
    <name evidence="5" type="ORF">EV191_101951</name>
</gene>
<dbReference type="GO" id="GO:0000166">
    <property type="term" value="F:nucleotide binding"/>
    <property type="evidence" value="ECO:0007669"/>
    <property type="project" value="UniProtKB-KW"/>
</dbReference>
<keyword evidence="2" id="KW-0378">Hydrolase</keyword>